<comment type="caution">
    <text evidence="1">The sequence shown here is derived from an EMBL/GenBank/DDBJ whole genome shotgun (WGS) entry which is preliminary data.</text>
</comment>
<accession>A0A919IS02</accession>
<dbReference type="AlphaFoldDB" id="A0A919IS02"/>
<reference evidence="1" key="1">
    <citation type="submission" date="2021-01" db="EMBL/GenBank/DDBJ databases">
        <title>Whole genome shotgun sequence of Actinoplanes cyaneus NBRC 14990.</title>
        <authorList>
            <person name="Komaki H."/>
            <person name="Tamura T."/>
        </authorList>
    </citation>
    <scope>NUCLEOTIDE SEQUENCE</scope>
    <source>
        <strain evidence="1">NBRC 14990</strain>
    </source>
</reference>
<organism evidence="1 2">
    <name type="scientific">Actinoplanes cyaneus</name>
    <dbReference type="NCBI Taxonomy" id="52696"/>
    <lineage>
        <taxon>Bacteria</taxon>
        <taxon>Bacillati</taxon>
        <taxon>Actinomycetota</taxon>
        <taxon>Actinomycetes</taxon>
        <taxon>Micromonosporales</taxon>
        <taxon>Micromonosporaceae</taxon>
        <taxon>Actinoplanes</taxon>
    </lineage>
</organism>
<dbReference type="EMBL" id="BOMH01000096">
    <property type="protein sequence ID" value="GID71084.1"/>
    <property type="molecule type" value="Genomic_DNA"/>
</dbReference>
<evidence type="ECO:0000313" key="1">
    <source>
        <dbReference type="EMBL" id="GID71084.1"/>
    </source>
</evidence>
<protein>
    <submittedName>
        <fullName evidence="1">Uncharacterized protein</fullName>
    </submittedName>
</protein>
<keyword evidence="2" id="KW-1185">Reference proteome</keyword>
<dbReference type="Proteomes" id="UP000619479">
    <property type="component" value="Unassembled WGS sequence"/>
</dbReference>
<gene>
    <name evidence="1" type="ORF">Acy02nite_89650</name>
</gene>
<name>A0A919IS02_9ACTN</name>
<proteinExistence type="predicted"/>
<evidence type="ECO:0000313" key="2">
    <source>
        <dbReference type="Proteomes" id="UP000619479"/>
    </source>
</evidence>
<sequence>MLASVRWLVADGCAGIELAAPLRAVPVPGGLLTPDLAQPDAGYLQSRLLSHSGHHTCRPR</sequence>